<dbReference type="AlphaFoldDB" id="A0A8J2YXV4"/>
<dbReference type="Proteomes" id="UP000646365">
    <property type="component" value="Unassembled WGS sequence"/>
</dbReference>
<gene>
    <name evidence="2" type="ORF">GCM10011611_44820</name>
</gene>
<dbReference type="InterPro" id="IPR010342">
    <property type="entry name" value="DUF938"/>
</dbReference>
<proteinExistence type="predicted"/>
<keyword evidence="2" id="KW-0489">Methyltransferase</keyword>
<protein>
    <submittedName>
        <fullName evidence="2">SAM-dependent methyltransferase</fullName>
    </submittedName>
</protein>
<dbReference type="Pfam" id="PF06080">
    <property type="entry name" value="DUF938"/>
    <property type="match status" value="1"/>
</dbReference>
<dbReference type="SUPFAM" id="SSF53335">
    <property type="entry name" value="S-adenosyl-L-methionine-dependent methyltransferases"/>
    <property type="match status" value="1"/>
</dbReference>
<feature type="compositionally biased region" description="Basic and acidic residues" evidence="1">
    <location>
        <begin position="8"/>
        <end position="23"/>
    </location>
</feature>
<dbReference type="RefSeq" id="WP_189049955.1">
    <property type="nucleotide sequence ID" value="NZ_BMJQ01000012.1"/>
</dbReference>
<comment type="caution">
    <text evidence="2">The sequence shown here is derived from an EMBL/GenBank/DDBJ whole genome shotgun (WGS) entry which is preliminary data.</text>
</comment>
<dbReference type="PANTHER" id="PTHR20974:SF0">
    <property type="entry name" value="UPF0585 PROTEIN CG18661"/>
    <property type="match status" value="1"/>
</dbReference>
<organism evidence="2 3">
    <name type="scientific">Aliidongia dinghuensis</name>
    <dbReference type="NCBI Taxonomy" id="1867774"/>
    <lineage>
        <taxon>Bacteria</taxon>
        <taxon>Pseudomonadati</taxon>
        <taxon>Pseudomonadota</taxon>
        <taxon>Alphaproteobacteria</taxon>
        <taxon>Rhodospirillales</taxon>
        <taxon>Dongiaceae</taxon>
        <taxon>Aliidongia</taxon>
    </lineage>
</organism>
<feature type="region of interest" description="Disordered" evidence="1">
    <location>
        <begin position="1"/>
        <end position="27"/>
    </location>
</feature>
<evidence type="ECO:0000313" key="3">
    <source>
        <dbReference type="Proteomes" id="UP000646365"/>
    </source>
</evidence>
<sequence length="217" mass="23145">MTSAPDPTRPDDTRADPPIDPRRFAPATERNRGPILALLTRVLPPAALVLEVASGTGEHAVFFGRHLPDRTWQPSDIDAAARASIVAWTAEAGLTNVLAPVALDTAQPNWPVDRADAVIAINMIHIAPWAAAVGLLGGAARVLTAGAPLVLYGPYKRGGRHTAPSNEAFDQNLRRQDPAWGVRDLEAVVEVADGAGLALDEIVEMPANNLSLVFRRR</sequence>
<dbReference type="PANTHER" id="PTHR20974">
    <property type="entry name" value="UPF0585 PROTEIN CG18661"/>
    <property type="match status" value="1"/>
</dbReference>
<keyword evidence="2" id="KW-0808">Transferase</keyword>
<reference evidence="2" key="1">
    <citation type="journal article" date="2014" name="Int. J. Syst. Evol. Microbiol.">
        <title>Complete genome sequence of Corynebacterium casei LMG S-19264T (=DSM 44701T), isolated from a smear-ripened cheese.</title>
        <authorList>
            <consortium name="US DOE Joint Genome Institute (JGI-PGF)"/>
            <person name="Walter F."/>
            <person name="Albersmeier A."/>
            <person name="Kalinowski J."/>
            <person name="Ruckert C."/>
        </authorList>
    </citation>
    <scope>NUCLEOTIDE SEQUENCE</scope>
    <source>
        <strain evidence="2">CGMCC 1.15725</strain>
    </source>
</reference>
<evidence type="ECO:0000313" key="2">
    <source>
        <dbReference type="EMBL" id="GGF33603.1"/>
    </source>
</evidence>
<name>A0A8J2YXV4_9PROT</name>
<evidence type="ECO:0000256" key="1">
    <source>
        <dbReference type="SAM" id="MobiDB-lite"/>
    </source>
</evidence>
<dbReference type="EMBL" id="BMJQ01000012">
    <property type="protein sequence ID" value="GGF33603.1"/>
    <property type="molecule type" value="Genomic_DNA"/>
</dbReference>
<dbReference type="GO" id="GO:0032259">
    <property type="term" value="P:methylation"/>
    <property type="evidence" value="ECO:0007669"/>
    <property type="project" value="UniProtKB-KW"/>
</dbReference>
<keyword evidence="3" id="KW-1185">Reference proteome</keyword>
<dbReference type="Gene3D" id="3.40.50.150">
    <property type="entry name" value="Vaccinia Virus protein VP39"/>
    <property type="match status" value="1"/>
</dbReference>
<dbReference type="InterPro" id="IPR029063">
    <property type="entry name" value="SAM-dependent_MTases_sf"/>
</dbReference>
<reference evidence="2" key="2">
    <citation type="submission" date="2020-09" db="EMBL/GenBank/DDBJ databases">
        <authorList>
            <person name="Sun Q."/>
            <person name="Zhou Y."/>
        </authorList>
    </citation>
    <scope>NUCLEOTIDE SEQUENCE</scope>
    <source>
        <strain evidence="2">CGMCC 1.15725</strain>
    </source>
</reference>
<dbReference type="GO" id="GO:0008168">
    <property type="term" value="F:methyltransferase activity"/>
    <property type="evidence" value="ECO:0007669"/>
    <property type="project" value="UniProtKB-KW"/>
</dbReference>
<accession>A0A8J2YXV4</accession>